<comment type="caution">
    <text evidence="2">The sequence shown here is derived from an EMBL/GenBank/DDBJ whole genome shotgun (WGS) entry which is preliminary data.</text>
</comment>
<protein>
    <submittedName>
        <fullName evidence="2">Uncharacterized protein</fullName>
    </submittedName>
</protein>
<sequence>MAQYQEESFDIPSNTFHPGSFDSMFESELVAPGSLSEQLLGQEYSGFGYLPQFQCDPNTVAVLSDSYMPVSSSSSGLDVESSGTAEFDSSYPPLSTSSTDATLFHPATEEEIQSLDPRQSSYPFTEQEILGLNSWKASTHASPPAHSESGWNILPQDSSWPTNRAPIFRGDYPSSFMEASVFPTENQNLGSTPGPSQSYYGHGIHDPYATANEFSIYNSLNEPFTPQSSLPSSSNRYTNDYQTFSRTIGEGFSNNLSTGEQQTVEDQCSGDHPVEHDHSEPNAHGSNLYGLNNALEWPPRAYESIEGEMPHTNAGTWTDESIAPEQPAPSTSQVQGHVPSCMGGLGVSVTHDDGGGCTTSRAQDKIKINTVLDVLQRGPAATVGNEGVIEGRAGRLR</sequence>
<evidence type="ECO:0000313" key="2">
    <source>
        <dbReference type="EMBL" id="KAG5161961.1"/>
    </source>
</evidence>
<dbReference type="AlphaFoldDB" id="A0A8H8CDW0"/>
<feature type="compositionally biased region" description="Low complexity" evidence="1">
    <location>
        <begin position="73"/>
        <end position="82"/>
    </location>
</feature>
<feature type="region of interest" description="Disordered" evidence="1">
    <location>
        <begin position="250"/>
        <end position="283"/>
    </location>
</feature>
<name>A0A8H8CDW0_PSICU</name>
<proteinExistence type="predicted"/>
<organism evidence="2">
    <name type="scientific">Psilocybe cubensis</name>
    <name type="common">Psychedelic mushroom</name>
    <name type="synonym">Stropharia cubensis</name>
    <dbReference type="NCBI Taxonomy" id="181762"/>
    <lineage>
        <taxon>Eukaryota</taxon>
        <taxon>Fungi</taxon>
        <taxon>Dikarya</taxon>
        <taxon>Basidiomycota</taxon>
        <taxon>Agaricomycotina</taxon>
        <taxon>Agaricomycetes</taxon>
        <taxon>Agaricomycetidae</taxon>
        <taxon>Agaricales</taxon>
        <taxon>Agaricineae</taxon>
        <taxon>Strophariaceae</taxon>
        <taxon>Psilocybe</taxon>
    </lineage>
</organism>
<feature type="compositionally biased region" description="Basic and acidic residues" evidence="1">
    <location>
        <begin position="272"/>
        <end position="281"/>
    </location>
</feature>
<feature type="compositionally biased region" description="Polar residues" evidence="1">
    <location>
        <begin position="250"/>
        <end position="266"/>
    </location>
</feature>
<accession>A0A8H8CDW0</accession>
<dbReference type="EMBL" id="JAFIQS010000022">
    <property type="protein sequence ID" value="KAG5161961.1"/>
    <property type="molecule type" value="Genomic_DNA"/>
</dbReference>
<evidence type="ECO:0000256" key="1">
    <source>
        <dbReference type="SAM" id="MobiDB-lite"/>
    </source>
</evidence>
<feature type="region of interest" description="Disordered" evidence="1">
    <location>
        <begin position="73"/>
        <end position="94"/>
    </location>
</feature>
<feature type="region of interest" description="Disordered" evidence="1">
    <location>
        <begin position="136"/>
        <end position="157"/>
    </location>
</feature>
<gene>
    <name evidence="2" type="ORF">JR316_013095</name>
</gene>
<reference evidence="2" key="1">
    <citation type="submission" date="2021-02" db="EMBL/GenBank/DDBJ databases">
        <title>Psilocybe cubensis genome.</title>
        <authorList>
            <person name="Mckernan K.J."/>
            <person name="Crawford S."/>
            <person name="Trippe A."/>
            <person name="Kane L.T."/>
            <person name="Mclaughlin S."/>
        </authorList>
    </citation>
    <scope>NUCLEOTIDE SEQUENCE [LARGE SCALE GENOMIC DNA]</scope>
    <source>
        <strain evidence="2">MGC-MH-2018</strain>
    </source>
</reference>